<name>A0ACC1CZS9_9NEOP</name>
<proteinExistence type="predicted"/>
<evidence type="ECO:0000313" key="1">
    <source>
        <dbReference type="EMBL" id="KAJ0177107.1"/>
    </source>
</evidence>
<dbReference type="EMBL" id="CM034398">
    <property type="protein sequence ID" value="KAJ0177107.1"/>
    <property type="molecule type" value="Genomic_DNA"/>
</dbReference>
<dbReference type="Proteomes" id="UP000824533">
    <property type="component" value="Linkage Group LG12"/>
</dbReference>
<gene>
    <name evidence="1" type="ORF">K1T71_007116</name>
</gene>
<evidence type="ECO:0000313" key="2">
    <source>
        <dbReference type="Proteomes" id="UP000824533"/>
    </source>
</evidence>
<protein>
    <submittedName>
        <fullName evidence="1">Uncharacterized protein</fullName>
    </submittedName>
</protein>
<keyword evidence="2" id="KW-1185">Reference proteome</keyword>
<comment type="caution">
    <text evidence="1">The sequence shown here is derived from an EMBL/GenBank/DDBJ whole genome shotgun (WGS) entry which is preliminary data.</text>
</comment>
<reference evidence="1 2" key="1">
    <citation type="journal article" date="2021" name="Front. Genet.">
        <title>Chromosome-Level Genome Assembly Reveals Significant Gene Expansion in the Toll and IMD Signaling Pathways of Dendrolimus kikuchii.</title>
        <authorList>
            <person name="Zhou J."/>
            <person name="Wu P."/>
            <person name="Xiong Z."/>
            <person name="Liu N."/>
            <person name="Zhao N."/>
            <person name="Ji M."/>
            <person name="Qiu Y."/>
            <person name="Yang B."/>
        </authorList>
    </citation>
    <scope>NUCLEOTIDE SEQUENCE [LARGE SCALE GENOMIC DNA]</scope>
    <source>
        <strain evidence="1">Ann1</strain>
    </source>
</reference>
<sequence>MPFLKRLVRVSRSSWTYLRNYSSRNIIKLSERGMYQDIFPNTAGKDILNLLNKCPQCVYAGFDPTANSLHVGNLLVIINLLHWQRGGHNVIALLGGATGHIGDPSGRSTDRIALKREVIEQNINGIKNNLETVFENHTKYLWKKDGNSLKPVRIVNNETWYRNVDAIEFVSEIGRNFRMGTMLLKQTVQNRIKSDVGMSFTEFAYQIFQSYDWLHLLREYDCRFQIGGSDQMGNISAGHELISRTEKKDVFGLTLPLVTTEEGDKFGKSAGNALWLDPQRTSPFSLYQYFIRTKDSDVERLLKLFTFYTVGEISDIMFKHKQHPDQRYPQMCLAEQLTTLVHGEEGLAKALKTTEAIYSKDVKSLVTLTSDELVDVFESAPVVKLLLSPGITVLDLGMKAKCFPTENDAMRIIQAGGFYINQQRIKNINEVITESAHILPNHVSLLRVGKRNHYIVKWQT</sequence>
<organism evidence="1 2">
    <name type="scientific">Dendrolimus kikuchii</name>
    <dbReference type="NCBI Taxonomy" id="765133"/>
    <lineage>
        <taxon>Eukaryota</taxon>
        <taxon>Metazoa</taxon>
        <taxon>Ecdysozoa</taxon>
        <taxon>Arthropoda</taxon>
        <taxon>Hexapoda</taxon>
        <taxon>Insecta</taxon>
        <taxon>Pterygota</taxon>
        <taxon>Neoptera</taxon>
        <taxon>Endopterygota</taxon>
        <taxon>Lepidoptera</taxon>
        <taxon>Glossata</taxon>
        <taxon>Ditrysia</taxon>
        <taxon>Bombycoidea</taxon>
        <taxon>Lasiocampidae</taxon>
        <taxon>Dendrolimus</taxon>
    </lineage>
</organism>
<accession>A0ACC1CZS9</accession>